<evidence type="ECO:0000313" key="2">
    <source>
        <dbReference type="Proteomes" id="UP000283469"/>
    </source>
</evidence>
<evidence type="ECO:0000313" key="1">
    <source>
        <dbReference type="EMBL" id="RJG57697.1"/>
    </source>
</evidence>
<dbReference type="EMBL" id="QVRA01000001">
    <property type="protein sequence ID" value="RJG57697.1"/>
    <property type="molecule type" value="Genomic_DNA"/>
</dbReference>
<reference evidence="1 2" key="1">
    <citation type="submission" date="2018-08" db="EMBL/GenBank/DDBJ databases">
        <title>Sphingobium sp. EO9.</title>
        <authorList>
            <person name="Park Y."/>
            <person name="Kim K.H."/>
            <person name="Jeon C.O."/>
        </authorList>
    </citation>
    <scope>NUCLEOTIDE SEQUENCE [LARGE SCALE GENOMIC DNA]</scope>
    <source>
        <strain evidence="1 2">EO9</strain>
    </source>
</reference>
<dbReference type="AlphaFoldDB" id="A0A418YXV0"/>
<protein>
    <submittedName>
        <fullName evidence="1">Uncharacterized protein</fullName>
    </submittedName>
</protein>
<dbReference type="Proteomes" id="UP000283469">
    <property type="component" value="Unassembled WGS sequence"/>
</dbReference>
<organism evidence="1 2">
    <name type="scientific">Sphingobium terrigena</name>
    <dbReference type="NCBI Taxonomy" id="2304063"/>
    <lineage>
        <taxon>Bacteria</taxon>
        <taxon>Pseudomonadati</taxon>
        <taxon>Pseudomonadota</taxon>
        <taxon>Alphaproteobacteria</taxon>
        <taxon>Sphingomonadales</taxon>
        <taxon>Sphingomonadaceae</taxon>
        <taxon>Sphingobium</taxon>
    </lineage>
</organism>
<accession>A0A418YXV0</accession>
<proteinExistence type="predicted"/>
<comment type="caution">
    <text evidence="1">The sequence shown here is derived from an EMBL/GenBank/DDBJ whole genome shotgun (WGS) entry which is preliminary data.</text>
</comment>
<name>A0A418YXV0_9SPHN</name>
<sequence>MSLRALSRRVKRIEEGRKPRPSPIVLWYGSFDAWVENQILPGIESGALDQHDMIVIVAALRGWEGLYGS</sequence>
<gene>
    <name evidence="1" type="ORF">D0Z70_00255</name>
</gene>
<keyword evidence="2" id="KW-1185">Reference proteome</keyword>